<evidence type="ECO:0000256" key="12">
    <source>
        <dbReference type="ARBA" id="ARBA00047880"/>
    </source>
</evidence>
<comment type="caution">
    <text evidence="17">The sequence shown here is derived from an EMBL/GenBank/DDBJ whole genome shotgun (WGS) entry which is preliminary data.</text>
</comment>
<keyword evidence="9 14" id="KW-0274">FAD</keyword>
<dbReference type="PANTHER" id="PTHR22749">
    <property type="entry name" value="RIBOFLAVIN KINASE/FMN ADENYLYLTRANSFERASE"/>
    <property type="match status" value="1"/>
</dbReference>
<evidence type="ECO:0000256" key="8">
    <source>
        <dbReference type="ARBA" id="ARBA00022777"/>
    </source>
</evidence>
<evidence type="ECO:0000256" key="6">
    <source>
        <dbReference type="ARBA" id="ARBA00022695"/>
    </source>
</evidence>
<evidence type="ECO:0000256" key="3">
    <source>
        <dbReference type="ARBA" id="ARBA00022630"/>
    </source>
</evidence>
<dbReference type="GO" id="GO:0009231">
    <property type="term" value="P:riboflavin biosynthetic process"/>
    <property type="evidence" value="ECO:0007669"/>
    <property type="project" value="InterPro"/>
</dbReference>
<keyword evidence="11" id="KW-0511">Multifunctional enzyme</keyword>
<dbReference type="EMBL" id="VBOU01000010">
    <property type="protein sequence ID" value="TMQ55947.1"/>
    <property type="molecule type" value="Genomic_DNA"/>
</dbReference>
<dbReference type="InterPro" id="IPR023465">
    <property type="entry name" value="Riboflavin_kinase_dom_sf"/>
</dbReference>
<evidence type="ECO:0000256" key="10">
    <source>
        <dbReference type="ARBA" id="ARBA00022840"/>
    </source>
</evidence>
<keyword evidence="5 14" id="KW-0808">Transferase</keyword>
<dbReference type="Proteomes" id="UP000319829">
    <property type="component" value="Unassembled WGS sequence"/>
</dbReference>
<dbReference type="Pfam" id="PF06574">
    <property type="entry name" value="FAD_syn"/>
    <property type="match status" value="1"/>
</dbReference>
<evidence type="ECO:0000256" key="11">
    <source>
        <dbReference type="ARBA" id="ARBA00023268"/>
    </source>
</evidence>
<dbReference type="GO" id="GO:0006747">
    <property type="term" value="P:FAD biosynthetic process"/>
    <property type="evidence" value="ECO:0007669"/>
    <property type="project" value="UniProtKB-UniRule"/>
</dbReference>
<dbReference type="InterPro" id="IPR014729">
    <property type="entry name" value="Rossmann-like_a/b/a_fold"/>
</dbReference>
<keyword evidence="4 14" id="KW-0288">FMN</keyword>
<keyword evidence="8 14" id="KW-0418">Kinase</keyword>
<feature type="compositionally biased region" description="Low complexity" evidence="15">
    <location>
        <begin position="1"/>
        <end position="19"/>
    </location>
</feature>
<dbReference type="InterPro" id="IPR023468">
    <property type="entry name" value="Riboflavin_kinase"/>
</dbReference>
<dbReference type="UniPathway" id="UPA00277">
    <property type="reaction ID" value="UER00407"/>
</dbReference>
<comment type="pathway">
    <text evidence="2 14">Cofactor biosynthesis; FMN biosynthesis; FMN from riboflavin (ATP route): step 1/1.</text>
</comment>
<evidence type="ECO:0000256" key="5">
    <source>
        <dbReference type="ARBA" id="ARBA00022679"/>
    </source>
</evidence>
<evidence type="ECO:0000256" key="13">
    <source>
        <dbReference type="ARBA" id="ARBA00049494"/>
    </source>
</evidence>
<dbReference type="UniPathway" id="UPA00276">
    <property type="reaction ID" value="UER00406"/>
</dbReference>
<evidence type="ECO:0000256" key="1">
    <source>
        <dbReference type="ARBA" id="ARBA00004726"/>
    </source>
</evidence>
<evidence type="ECO:0000256" key="4">
    <source>
        <dbReference type="ARBA" id="ARBA00022643"/>
    </source>
</evidence>
<dbReference type="EC" id="2.7.1.26" evidence="14"/>
<keyword evidence="7 14" id="KW-0547">Nucleotide-binding</keyword>
<comment type="similarity">
    <text evidence="14">Belongs to the ribF family.</text>
</comment>
<dbReference type="GO" id="GO:0009398">
    <property type="term" value="P:FMN biosynthetic process"/>
    <property type="evidence" value="ECO:0007669"/>
    <property type="project" value="UniProtKB-UniRule"/>
</dbReference>
<dbReference type="GO" id="GO:0008531">
    <property type="term" value="F:riboflavin kinase activity"/>
    <property type="evidence" value="ECO:0007669"/>
    <property type="project" value="UniProtKB-UniRule"/>
</dbReference>
<dbReference type="InterPro" id="IPR015864">
    <property type="entry name" value="FAD_synthase"/>
</dbReference>
<dbReference type="SMART" id="SM00904">
    <property type="entry name" value="Flavokinase"/>
    <property type="match status" value="1"/>
</dbReference>
<dbReference type="Gene3D" id="3.40.50.620">
    <property type="entry name" value="HUPs"/>
    <property type="match status" value="1"/>
</dbReference>
<organism evidence="17 18">
    <name type="scientific">Eiseniibacteriota bacterium</name>
    <dbReference type="NCBI Taxonomy" id="2212470"/>
    <lineage>
        <taxon>Bacteria</taxon>
        <taxon>Candidatus Eiseniibacteriota</taxon>
    </lineage>
</organism>
<keyword evidence="3 14" id="KW-0285">Flavoprotein</keyword>
<dbReference type="PIRSF" id="PIRSF004491">
    <property type="entry name" value="FAD_Synth"/>
    <property type="match status" value="1"/>
</dbReference>
<keyword evidence="10 14" id="KW-0067">ATP-binding</keyword>
<evidence type="ECO:0000259" key="16">
    <source>
        <dbReference type="SMART" id="SM00904"/>
    </source>
</evidence>
<feature type="domain" description="Riboflavin kinase" evidence="16">
    <location>
        <begin position="215"/>
        <end position="341"/>
    </location>
</feature>
<evidence type="ECO:0000256" key="7">
    <source>
        <dbReference type="ARBA" id="ARBA00022741"/>
    </source>
</evidence>
<dbReference type="EC" id="2.7.7.2" evidence="14"/>
<dbReference type="GO" id="GO:0005524">
    <property type="term" value="F:ATP binding"/>
    <property type="evidence" value="ECO:0007669"/>
    <property type="project" value="UniProtKB-UniRule"/>
</dbReference>
<evidence type="ECO:0000313" key="17">
    <source>
        <dbReference type="EMBL" id="TMQ55947.1"/>
    </source>
</evidence>
<dbReference type="AlphaFoldDB" id="A0A538SX37"/>
<gene>
    <name evidence="17" type="ORF">E6K74_01615</name>
</gene>
<dbReference type="InterPro" id="IPR002606">
    <property type="entry name" value="Riboflavin_kinase_bac"/>
</dbReference>
<name>A0A538SX37_UNCEI</name>
<dbReference type="SUPFAM" id="SSF82114">
    <property type="entry name" value="Riboflavin kinase-like"/>
    <property type="match status" value="1"/>
</dbReference>
<comment type="pathway">
    <text evidence="1 14">Cofactor biosynthesis; FAD biosynthesis; FAD from FMN: step 1/1.</text>
</comment>
<dbReference type="Gene3D" id="2.40.30.30">
    <property type="entry name" value="Riboflavin kinase-like"/>
    <property type="match status" value="1"/>
</dbReference>
<comment type="catalytic activity">
    <reaction evidence="12 14">
        <text>riboflavin + ATP = FMN + ADP + H(+)</text>
        <dbReference type="Rhea" id="RHEA:14357"/>
        <dbReference type="ChEBI" id="CHEBI:15378"/>
        <dbReference type="ChEBI" id="CHEBI:30616"/>
        <dbReference type="ChEBI" id="CHEBI:57986"/>
        <dbReference type="ChEBI" id="CHEBI:58210"/>
        <dbReference type="ChEBI" id="CHEBI:456216"/>
        <dbReference type="EC" id="2.7.1.26"/>
    </reaction>
</comment>
<dbReference type="InterPro" id="IPR015865">
    <property type="entry name" value="Riboflavin_kinase_bac/euk"/>
</dbReference>
<dbReference type="PANTHER" id="PTHR22749:SF6">
    <property type="entry name" value="RIBOFLAVIN KINASE"/>
    <property type="match status" value="1"/>
</dbReference>
<protein>
    <recommendedName>
        <fullName evidence="14">Riboflavin biosynthesis protein</fullName>
    </recommendedName>
    <domain>
        <recommendedName>
            <fullName evidence="14">Riboflavin kinase</fullName>
            <ecNumber evidence="14">2.7.1.26</ecNumber>
        </recommendedName>
        <alternativeName>
            <fullName evidence="14">Flavokinase</fullName>
        </alternativeName>
    </domain>
    <domain>
        <recommendedName>
            <fullName evidence="14">FMN adenylyltransferase</fullName>
            <ecNumber evidence="14">2.7.7.2</ecNumber>
        </recommendedName>
        <alternativeName>
            <fullName evidence="14">FAD pyrophosphorylase</fullName>
        </alternativeName>
        <alternativeName>
            <fullName evidence="14">FAD synthase</fullName>
        </alternativeName>
    </domain>
</protein>
<comment type="catalytic activity">
    <reaction evidence="13 14">
        <text>FMN + ATP + H(+) = FAD + diphosphate</text>
        <dbReference type="Rhea" id="RHEA:17237"/>
        <dbReference type="ChEBI" id="CHEBI:15378"/>
        <dbReference type="ChEBI" id="CHEBI:30616"/>
        <dbReference type="ChEBI" id="CHEBI:33019"/>
        <dbReference type="ChEBI" id="CHEBI:57692"/>
        <dbReference type="ChEBI" id="CHEBI:58210"/>
        <dbReference type="EC" id="2.7.7.2"/>
    </reaction>
</comment>
<dbReference type="CDD" id="cd02064">
    <property type="entry name" value="FAD_synthetase_N"/>
    <property type="match status" value="1"/>
</dbReference>
<keyword evidence="6 14" id="KW-0548">Nucleotidyltransferase</keyword>
<proteinExistence type="inferred from homology"/>
<feature type="region of interest" description="Disordered" evidence="15">
    <location>
        <begin position="1"/>
        <end position="40"/>
    </location>
</feature>
<evidence type="ECO:0000313" key="18">
    <source>
        <dbReference type="Proteomes" id="UP000319829"/>
    </source>
</evidence>
<dbReference type="SUPFAM" id="SSF52374">
    <property type="entry name" value="Nucleotidylyl transferase"/>
    <property type="match status" value="1"/>
</dbReference>
<accession>A0A538SX37</accession>
<dbReference type="Pfam" id="PF01687">
    <property type="entry name" value="Flavokinase"/>
    <property type="match status" value="1"/>
</dbReference>
<dbReference type="GO" id="GO:0003919">
    <property type="term" value="F:FMN adenylyltransferase activity"/>
    <property type="evidence" value="ECO:0007669"/>
    <property type="project" value="UniProtKB-UniRule"/>
</dbReference>
<sequence>MAARASRARGGPARARGIPVPGGGVRNAPVPSADPSSPRFSMTRISRPIAMTIGVFDGLHQGHQRVIAATVEAARSSGGIAWVTTFDPHPDTIVRGAPPRPWITPPEEREELLHAMGIDRVHVERFDRSVQTLPPEDFIDRVLGVGAPLAALIIGPDFRMGRDRVGDRAYLEALGRRRGFVVREVPFLMGASGKLSSTTLRGLIEAGSVEEASSMLGRPYALRGRVGSGAGRGAQLGYPTANLEVHPEKLLPASGIYISNNNLLGAKWRGLTYVGRAETFGPGPVRVEVHLLDYEGRGSLRGRVLSTSLMRRIRGDRVFEGPEALIRAMDEDRARAAEYWSSIAAAPGPGSGNPPD</sequence>
<evidence type="ECO:0000256" key="14">
    <source>
        <dbReference type="PIRNR" id="PIRNR004491"/>
    </source>
</evidence>
<evidence type="ECO:0000256" key="9">
    <source>
        <dbReference type="ARBA" id="ARBA00022827"/>
    </source>
</evidence>
<reference evidence="17 18" key="1">
    <citation type="journal article" date="2019" name="Nat. Microbiol.">
        <title>Mediterranean grassland soil C-N compound turnover is dependent on rainfall and depth, and is mediated by genomically divergent microorganisms.</title>
        <authorList>
            <person name="Diamond S."/>
            <person name="Andeer P.F."/>
            <person name="Li Z."/>
            <person name="Crits-Christoph A."/>
            <person name="Burstein D."/>
            <person name="Anantharaman K."/>
            <person name="Lane K.R."/>
            <person name="Thomas B.C."/>
            <person name="Pan C."/>
            <person name="Northen T.R."/>
            <person name="Banfield J.F."/>
        </authorList>
    </citation>
    <scope>NUCLEOTIDE SEQUENCE [LARGE SCALE GENOMIC DNA]</scope>
    <source>
        <strain evidence="17">WS_4</strain>
    </source>
</reference>
<evidence type="ECO:0000256" key="15">
    <source>
        <dbReference type="SAM" id="MobiDB-lite"/>
    </source>
</evidence>
<evidence type="ECO:0000256" key="2">
    <source>
        <dbReference type="ARBA" id="ARBA00005201"/>
    </source>
</evidence>